<keyword evidence="6" id="KW-0479">Metal-binding</keyword>
<keyword evidence="7" id="KW-0227">DNA damage</keyword>
<evidence type="ECO:0000256" key="10">
    <source>
        <dbReference type="ARBA" id="ARBA00023014"/>
    </source>
</evidence>
<organism evidence="13 14">
    <name type="scientific">Fuscovulum ytuae</name>
    <dbReference type="NCBI Taxonomy" id="3042299"/>
    <lineage>
        <taxon>Bacteria</taxon>
        <taxon>Pseudomonadati</taxon>
        <taxon>Pseudomonadota</taxon>
        <taxon>Alphaproteobacteria</taxon>
        <taxon>Rhodobacterales</taxon>
        <taxon>Paracoccaceae</taxon>
        <taxon>Fuscovulum</taxon>
    </lineage>
</organism>
<proteinExistence type="inferred from homology"/>
<dbReference type="Pfam" id="PF03167">
    <property type="entry name" value="UDG"/>
    <property type="match status" value="1"/>
</dbReference>
<dbReference type="InterPro" id="IPR005273">
    <property type="entry name" value="Ura-DNA_glyco_family4"/>
</dbReference>
<dbReference type="PANTHER" id="PTHR33693">
    <property type="entry name" value="TYPE-5 URACIL-DNA GLYCOSYLASE"/>
    <property type="match status" value="1"/>
</dbReference>
<dbReference type="SMART" id="SM00987">
    <property type="entry name" value="UreE_C"/>
    <property type="match status" value="1"/>
</dbReference>
<evidence type="ECO:0000256" key="7">
    <source>
        <dbReference type="ARBA" id="ARBA00022763"/>
    </source>
</evidence>
<keyword evidence="13" id="KW-0326">Glycosidase</keyword>
<reference evidence="13 14" key="1">
    <citation type="submission" date="2023-04" db="EMBL/GenBank/DDBJ databases">
        <title>YMD61, complete Genome.</title>
        <authorList>
            <person name="Zhang J."/>
        </authorList>
    </citation>
    <scope>NUCLEOTIDE SEQUENCE [LARGE SCALE GENOMIC DNA]</scope>
    <source>
        <strain evidence="13 14">YMD61</strain>
    </source>
</reference>
<evidence type="ECO:0000256" key="1">
    <source>
        <dbReference type="ARBA" id="ARBA00001400"/>
    </source>
</evidence>
<dbReference type="Gene3D" id="3.40.470.10">
    <property type="entry name" value="Uracil-DNA glycosylase-like domain"/>
    <property type="match status" value="1"/>
</dbReference>
<evidence type="ECO:0000256" key="3">
    <source>
        <dbReference type="ARBA" id="ARBA00012030"/>
    </source>
</evidence>
<evidence type="ECO:0000313" key="13">
    <source>
        <dbReference type="EMBL" id="WGV15782.1"/>
    </source>
</evidence>
<dbReference type="SUPFAM" id="SSF52141">
    <property type="entry name" value="Uracil-DNA glycosylase-like"/>
    <property type="match status" value="1"/>
</dbReference>
<dbReference type="SMART" id="SM00986">
    <property type="entry name" value="UDG"/>
    <property type="match status" value="1"/>
</dbReference>
<evidence type="ECO:0000256" key="8">
    <source>
        <dbReference type="ARBA" id="ARBA00022801"/>
    </source>
</evidence>
<evidence type="ECO:0000259" key="12">
    <source>
        <dbReference type="SMART" id="SM00986"/>
    </source>
</evidence>
<keyword evidence="8 13" id="KW-0378">Hydrolase</keyword>
<dbReference type="EC" id="3.2.2.27" evidence="3"/>
<dbReference type="InterPro" id="IPR051536">
    <property type="entry name" value="UDG_Type-4/5"/>
</dbReference>
<dbReference type="PANTHER" id="PTHR33693:SF1">
    <property type="entry name" value="TYPE-4 URACIL-DNA GLYCOSYLASE"/>
    <property type="match status" value="1"/>
</dbReference>
<evidence type="ECO:0000256" key="9">
    <source>
        <dbReference type="ARBA" id="ARBA00023004"/>
    </source>
</evidence>
<evidence type="ECO:0000256" key="11">
    <source>
        <dbReference type="ARBA" id="ARBA00023204"/>
    </source>
</evidence>
<keyword evidence="14" id="KW-1185">Reference proteome</keyword>
<evidence type="ECO:0000256" key="6">
    <source>
        <dbReference type="ARBA" id="ARBA00022723"/>
    </source>
</evidence>
<evidence type="ECO:0000256" key="5">
    <source>
        <dbReference type="ARBA" id="ARBA00022485"/>
    </source>
</evidence>
<gene>
    <name evidence="13" type="ORF">QF092_16230</name>
</gene>
<keyword evidence="9" id="KW-0408">Iron</keyword>
<feature type="domain" description="Uracil-DNA glycosylase-like" evidence="12">
    <location>
        <begin position="121"/>
        <end position="272"/>
    </location>
</feature>
<accession>A0ABY8Q6F9</accession>
<dbReference type="InterPro" id="IPR036895">
    <property type="entry name" value="Uracil-DNA_glycosylase-like_sf"/>
</dbReference>
<dbReference type="EMBL" id="CP124535">
    <property type="protein sequence ID" value="WGV15782.1"/>
    <property type="molecule type" value="Genomic_DNA"/>
</dbReference>
<dbReference type="GO" id="GO:0004844">
    <property type="term" value="F:uracil DNA N-glycosylase activity"/>
    <property type="evidence" value="ECO:0007669"/>
    <property type="project" value="UniProtKB-EC"/>
</dbReference>
<comment type="catalytic activity">
    <reaction evidence="1">
        <text>Hydrolyzes single-stranded DNA or mismatched double-stranded DNA and polynucleotides, releasing free uracil.</text>
        <dbReference type="EC" id="3.2.2.27"/>
    </reaction>
</comment>
<sequence>MGIDLDIASPEGWQAALAALRWQLEMGVDEAIGDAPVNAYDLPDKVVKATVPAPSARVERVADVPYVPQASAAERAAVAADAAVAEAAARAAGAGSLEALREALAGYEHCELKKGARNLVFADGRAGARVLILGEAPGRDEDLEGRPFVGAAGQLLDRMFGAIGLSRESPDLERALYITNVMPWRPPGNREPVPEEIAMMRPFVARHVDLAAPEIIVVMGNTPCSALLGAKGILRLRGTWAEALGRPVMPMVHPAYLLRNPVAKREAWADLLEIQAKLRGR</sequence>
<evidence type="ECO:0000256" key="2">
    <source>
        <dbReference type="ARBA" id="ARBA00006521"/>
    </source>
</evidence>
<evidence type="ECO:0000256" key="4">
    <source>
        <dbReference type="ARBA" id="ARBA00019403"/>
    </source>
</evidence>
<dbReference type="NCBIfam" id="TIGR00758">
    <property type="entry name" value="UDG_fam4"/>
    <property type="match status" value="1"/>
</dbReference>
<name>A0ABY8Q6F9_9RHOB</name>
<comment type="similarity">
    <text evidence="2">Belongs to the uracil-DNA glycosylase (UDG) superfamily. Type 4 (UDGa) family.</text>
</comment>
<keyword evidence="5" id="KW-0004">4Fe-4S</keyword>
<dbReference type="RefSeq" id="WP_281465483.1">
    <property type="nucleotide sequence ID" value="NZ_CP124535.1"/>
</dbReference>
<evidence type="ECO:0000313" key="14">
    <source>
        <dbReference type="Proteomes" id="UP001230978"/>
    </source>
</evidence>
<protein>
    <recommendedName>
        <fullName evidence="4">Type-4 uracil-DNA glycosylase</fullName>
        <ecNumber evidence="3">3.2.2.27</ecNumber>
    </recommendedName>
</protein>
<dbReference type="Proteomes" id="UP001230978">
    <property type="component" value="Chromosome"/>
</dbReference>
<dbReference type="CDD" id="cd10030">
    <property type="entry name" value="UDG-F4_TTUDGA_SPO1dp_like"/>
    <property type="match status" value="1"/>
</dbReference>
<keyword evidence="10" id="KW-0411">Iron-sulfur</keyword>
<keyword evidence="11" id="KW-0234">DNA repair</keyword>
<dbReference type="InterPro" id="IPR005122">
    <property type="entry name" value="Uracil-DNA_glycosylase-like"/>
</dbReference>